<dbReference type="Pfam" id="PF00440">
    <property type="entry name" value="TetR_N"/>
    <property type="match status" value="1"/>
</dbReference>
<dbReference type="PRINTS" id="PR00455">
    <property type="entry name" value="HTHTETR"/>
</dbReference>
<dbReference type="InterPro" id="IPR001647">
    <property type="entry name" value="HTH_TetR"/>
</dbReference>
<evidence type="ECO:0000256" key="2">
    <source>
        <dbReference type="ARBA" id="ARBA00023125"/>
    </source>
</evidence>
<organism evidence="6 7">
    <name type="scientific">Cryptosporangium phraense</name>
    <dbReference type="NCBI Taxonomy" id="2593070"/>
    <lineage>
        <taxon>Bacteria</taxon>
        <taxon>Bacillati</taxon>
        <taxon>Actinomycetota</taxon>
        <taxon>Actinomycetes</taxon>
        <taxon>Cryptosporangiales</taxon>
        <taxon>Cryptosporangiaceae</taxon>
        <taxon>Cryptosporangium</taxon>
    </lineage>
</organism>
<feature type="DNA-binding region" description="H-T-H motif" evidence="4">
    <location>
        <begin position="53"/>
        <end position="72"/>
    </location>
</feature>
<proteinExistence type="predicted"/>
<evidence type="ECO:0000259" key="5">
    <source>
        <dbReference type="PROSITE" id="PS50977"/>
    </source>
</evidence>
<evidence type="ECO:0000256" key="1">
    <source>
        <dbReference type="ARBA" id="ARBA00023015"/>
    </source>
</evidence>
<evidence type="ECO:0000313" key="6">
    <source>
        <dbReference type="EMBL" id="TQS41171.1"/>
    </source>
</evidence>
<keyword evidence="1" id="KW-0805">Transcription regulation</keyword>
<keyword evidence="2 4" id="KW-0238">DNA-binding</keyword>
<dbReference type="InterPro" id="IPR050109">
    <property type="entry name" value="HTH-type_TetR-like_transc_reg"/>
</dbReference>
<dbReference type="SUPFAM" id="SSF46689">
    <property type="entry name" value="Homeodomain-like"/>
    <property type="match status" value="1"/>
</dbReference>
<dbReference type="AlphaFoldDB" id="A0A545AIM4"/>
<comment type="caution">
    <text evidence="6">The sequence shown here is derived from an EMBL/GenBank/DDBJ whole genome shotgun (WGS) entry which is preliminary data.</text>
</comment>
<dbReference type="InterPro" id="IPR036271">
    <property type="entry name" value="Tet_transcr_reg_TetR-rel_C_sf"/>
</dbReference>
<dbReference type="PANTHER" id="PTHR30055:SF234">
    <property type="entry name" value="HTH-TYPE TRANSCRIPTIONAL REGULATOR BETI"/>
    <property type="match status" value="1"/>
</dbReference>
<protein>
    <submittedName>
        <fullName evidence="6">TetR/AcrR family transcriptional regulator</fullName>
    </submittedName>
</protein>
<dbReference type="SUPFAM" id="SSF48498">
    <property type="entry name" value="Tetracyclin repressor-like, C-terminal domain"/>
    <property type="match status" value="1"/>
</dbReference>
<dbReference type="InterPro" id="IPR009057">
    <property type="entry name" value="Homeodomain-like_sf"/>
</dbReference>
<reference evidence="6 7" key="1">
    <citation type="submission" date="2019-07" db="EMBL/GenBank/DDBJ databases">
        <title>Cryptosporangium phraense sp. nov., isolated from plant litter.</title>
        <authorList>
            <person name="Suriyachadkun C."/>
        </authorList>
    </citation>
    <scope>NUCLEOTIDE SEQUENCE [LARGE SCALE GENOMIC DNA]</scope>
    <source>
        <strain evidence="6 7">A-T 5661</strain>
    </source>
</reference>
<dbReference type="Gene3D" id="1.10.10.60">
    <property type="entry name" value="Homeodomain-like"/>
    <property type="match status" value="1"/>
</dbReference>
<dbReference type="Gene3D" id="1.10.357.10">
    <property type="entry name" value="Tetracycline Repressor, domain 2"/>
    <property type="match status" value="1"/>
</dbReference>
<dbReference type="OrthoDB" id="5242520at2"/>
<dbReference type="PANTHER" id="PTHR30055">
    <property type="entry name" value="HTH-TYPE TRANSCRIPTIONAL REGULATOR RUTR"/>
    <property type="match status" value="1"/>
</dbReference>
<evidence type="ECO:0000256" key="3">
    <source>
        <dbReference type="ARBA" id="ARBA00023163"/>
    </source>
</evidence>
<accession>A0A545AIM4</accession>
<feature type="domain" description="HTH tetR-type" evidence="5">
    <location>
        <begin position="30"/>
        <end position="90"/>
    </location>
</feature>
<keyword evidence="7" id="KW-1185">Reference proteome</keyword>
<name>A0A545AIM4_9ACTN</name>
<dbReference type="GO" id="GO:0000976">
    <property type="term" value="F:transcription cis-regulatory region binding"/>
    <property type="evidence" value="ECO:0007669"/>
    <property type="project" value="TreeGrafter"/>
</dbReference>
<sequence>MSKMKDVTSIAVNVGSVPATKSRRAPTKGDQREQALIDAARAVFRDRPISQVTIDELAGAAGIARSGFYFYFESKQALLAAVVDQGIAEADLEMAEWLAAEGLDRAALRRGLAAGLARWKIDGRWLREAFITPDPGPEVQHVRNRLVDEGCGHFSDRIERDARAGRTVPGPPALIAKMAVNLRVITFADVYANPGEYDEDEVLDTLTDAILRLVYGETPTEAGR</sequence>
<dbReference type="Proteomes" id="UP000317982">
    <property type="component" value="Unassembled WGS sequence"/>
</dbReference>
<gene>
    <name evidence="6" type="ORF">FL583_31050</name>
</gene>
<dbReference type="EMBL" id="VIRS01000029">
    <property type="protein sequence ID" value="TQS41171.1"/>
    <property type="molecule type" value="Genomic_DNA"/>
</dbReference>
<keyword evidence="3" id="KW-0804">Transcription</keyword>
<evidence type="ECO:0000313" key="7">
    <source>
        <dbReference type="Proteomes" id="UP000317982"/>
    </source>
</evidence>
<dbReference type="GO" id="GO:0003700">
    <property type="term" value="F:DNA-binding transcription factor activity"/>
    <property type="evidence" value="ECO:0007669"/>
    <property type="project" value="TreeGrafter"/>
</dbReference>
<dbReference type="PROSITE" id="PS50977">
    <property type="entry name" value="HTH_TETR_2"/>
    <property type="match status" value="1"/>
</dbReference>
<evidence type="ECO:0000256" key="4">
    <source>
        <dbReference type="PROSITE-ProRule" id="PRU00335"/>
    </source>
</evidence>
<dbReference type="InParanoid" id="A0A545AIM4"/>